<feature type="signal peptide" evidence="1">
    <location>
        <begin position="1"/>
        <end position="19"/>
    </location>
</feature>
<gene>
    <name evidence="2" type="ORF">SAMN05444002_1674</name>
</gene>
<keyword evidence="1" id="KW-0732">Signal</keyword>
<accession>A0A1N6FHL2</accession>
<proteinExistence type="predicted"/>
<sequence length="105" mass="11024">MTRTALALLASLAAAPLAAQTFQSPACPSGSTRTGNECIAPNGIVTQRFILPQVTAETDDGRVVYNLSSNSPSGLRSMSDGDRVVIRKNSLFVTDLDVDLTVIAD</sequence>
<reference evidence="3" key="1">
    <citation type="submission" date="2016-11" db="EMBL/GenBank/DDBJ databases">
        <authorList>
            <person name="Varghese N."/>
            <person name="Submissions S."/>
        </authorList>
    </citation>
    <scope>NUCLEOTIDE SEQUENCE [LARGE SCALE GENOMIC DNA]</scope>
    <source>
        <strain evidence="3">DSM 29440</strain>
    </source>
</reference>
<evidence type="ECO:0000313" key="2">
    <source>
        <dbReference type="EMBL" id="SIN94696.1"/>
    </source>
</evidence>
<protein>
    <submittedName>
        <fullName evidence="2">Uncharacterized protein</fullName>
    </submittedName>
</protein>
<name>A0A1N6FHL2_9RHOB</name>
<dbReference type="AlphaFoldDB" id="A0A1N6FHL2"/>
<dbReference type="STRING" id="1217970.SAMN05444002_1674"/>
<feature type="chain" id="PRO_5013246781" evidence="1">
    <location>
        <begin position="20"/>
        <end position="105"/>
    </location>
</feature>
<dbReference type="OrthoDB" id="9945609at2"/>
<dbReference type="Proteomes" id="UP000184932">
    <property type="component" value="Unassembled WGS sequence"/>
</dbReference>
<organism evidence="2 3">
    <name type="scientific">Vannielia litorea</name>
    <dbReference type="NCBI Taxonomy" id="1217970"/>
    <lineage>
        <taxon>Bacteria</taxon>
        <taxon>Pseudomonadati</taxon>
        <taxon>Pseudomonadota</taxon>
        <taxon>Alphaproteobacteria</taxon>
        <taxon>Rhodobacterales</taxon>
        <taxon>Paracoccaceae</taxon>
        <taxon>Vannielia</taxon>
    </lineage>
</organism>
<evidence type="ECO:0000313" key="3">
    <source>
        <dbReference type="Proteomes" id="UP000184932"/>
    </source>
</evidence>
<evidence type="ECO:0000256" key="1">
    <source>
        <dbReference type="SAM" id="SignalP"/>
    </source>
</evidence>
<dbReference type="RefSeq" id="WP_074255743.1">
    <property type="nucleotide sequence ID" value="NZ_FSRL01000001.1"/>
</dbReference>
<keyword evidence="3" id="KW-1185">Reference proteome</keyword>
<dbReference type="EMBL" id="FSRL01000001">
    <property type="protein sequence ID" value="SIN94696.1"/>
    <property type="molecule type" value="Genomic_DNA"/>
</dbReference>